<dbReference type="PANTHER" id="PTHR11361:SF148">
    <property type="entry name" value="DNA MISMATCH REPAIR PROTEIN MSH6"/>
    <property type="match status" value="1"/>
</dbReference>
<evidence type="ECO:0000256" key="2">
    <source>
        <dbReference type="ARBA" id="ARBA00022741"/>
    </source>
</evidence>
<dbReference type="Pfam" id="PF05188">
    <property type="entry name" value="MutS_II"/>
    <property type="match status" value="1"/>
</dbReference>
<dbReference type="SMART" id="SM00533">
    <property type="entry name" value="MUTSd"/>
    <property type="match status" value="1"/>
</dbReference>
<dbReference type="GO" id="GO:0032301">
    <property type="term" value="C:MutSalpha complex"/>
    <property type="evidence" value="ECO:0007669"/>
    <property type="project" value="TreeGrafter"/>
</dbReference>
<evidence type="ECO:0000256" key="5">
    <source>
        <dbReference type="ARBA" id="ARBA00023125"/>
    </source>
</evidence>
<dbReference type="PIRSF" id="PIRSF037677">
    <property type="entry name" value="DNA_mis_repair_Msh6"/>
    <property type="match status" value="1"/>
</dbReference>
<feature type="domain" description="PWWP" evidence="7">
    <location>
        <begin position="26"/>
        <end position="84"/>
    </location>
</feature>
<dbReference type="SMART" id="SM00293">
    <property type="entry name" value="PWWP"/>
    <property type="match status" value="1"/>
</dbReference>
<dbReference type="Gene3D" id="3.30.420.110">
    <property type="entry name" value="MutS, connector domain"/>
    <property type="match status" value="1"/>
</dbReference>
<evidence type="ECO:0000313" key="9">
    <source>
        <dbReference type="Proteomes" id="UP000594262"/>
    </source>
</evidence>
<evidence type="ECO:0000256" key="1">
    <source>
        <dbReference type="ARBA" id="ARBA00006271"/>
    </source>
</evidence>
<dbReference type="Proteomes" id="UP000594262">
    <property type="component" value="Unplaced"/>
</dbReference>
<dbReference type="InterPro" id="IPR000313">
    <property type="entry name" value="PWWP_dom"/>
</dbReference>
<dbReference type="PANTHER" id="PTHR11361">
    <property type="entry name" value="DNA MISMATCH REPAIR PROTEIN MUTS FAMILY MEMBER"/>
    <property type="match status" value="1"/>
</dbReference>
<dbReference type="GO" id="GO:0140664">
    <property type="term" value="F:ATP-dependent DNA damage sensor activity"/>
    <property type="evidence" value="ECO:0007669"/>
    <property type="project" value="InterPro"/>
</dbReference>
<name>A0A7M5X2Y3_9CNID</name>
<dbReference type="SUPFAM" id="SSF53150">
    <property type="entry name" value="DNA repair protein MutS, domain II"/>
    <property type="match status" value="1"/>
</dbReference>
<reference evidence="8" key="1">
    <citation type="submission" date="2021-01" db="UniProtKB">
        <authorList>
            <consortium name="EnsemblMetazoa"/>
        </authorList>
    </citation>
    <scope>IDENTIFICATION</scope>
</reference>
<dbReference type="InterPro" id="IPR017261">
    <property type="entry name" value="DNA_mismatch_repair_MutS/MSH"/>
</dbReference>
<dbReference type="Gene3D" id="3.40.1170.10">
    <property type="entry name" value="DNA repair protein MutS, domain I"/>
    <property type="match status" value="1"/>
</dbReference>
<proteinExistence type="inferred from homology"/>
<dbReference type="Pfam" id="PF05192">
    <property type="entry name" value="MutS_III"/>
    <property type="match status" value="1"/>
</dbReference>
<feature type="compositionally biased region" description="Polar residues" evidence="6">
    <location>
        <begin position="228"/>
        <end position="258"/>
    </location>
</feature>
<accession>A0A7M5X2Y3</accession>
<dbReference type="Gene3D" id="1.10.1420.10">
    <property type="match status" value="2"/>
</dbReference>
<dbReference type="InterPro" id="IPR045076">
    <property type="entry name" value="MutS"/>
</dbReference>
<feature type="compositionally biased region" description="Acidic residues" evidence="6">
    <location>
        <begin position="170"/>
        <end position="181"/>
    </location>
</feature>
<dbReference type="FunFam" id="1.10.1420.10:FF:000005">
    <property type="entry name" value="DNA mismatch repair protein"/>
    <property type="match status" value="1"/>
</dbReference>
<dbReference type="PROSITE" id="PS50812">
    <property type="entry name" value="PWWP"/>
    <property type="match status" value="1"/>
</dbReference>
<evidence type="ECO:0000313" key="8">
    <source>
        <dbReference type="EnsemblMetazoa" id="CLYHEMP016949.1"/>
    </source>
</evidence>
<dbReference type="Pfam" id="PF01624">
    <property type="entry name" value="MutS_I"/>
    <property type="match status" value="1"/>
</dbReference>
<keyword evidence="9" id="KW-1185">Reference proteome</keyword>
<dbReference type="InterPro" id="IPR007696">
    <property type="entry name" value="DNA_mismatch_repair_MutS_core"/>
</dbReference>
<dbReference type="SUPFAM" id="SSF63748">
    <property type="entry name" value="Tudor/PWWP/MBT"/>
    <property type="match status" value="1"/>
</dbReference>
<dbReference type="Pfam" id="PF00855">
    <property type="entry name" value="PWWP"/>
    <property type="match status" value="1"/>
</dbReference>
<keyword evidence="2" id="KW-0547">Nucleotide-binding</keyword>
<dbReference type="EnsemblMetazoa" id="CLYHEMT016949.1">
    <property type="protein sequence ID" value="CLYHEMP016949.1"/>
    <property type="gene ID" value="CLYHEMG016949"/>
</dbReference>
<keyword evidence="3" id="KW-0227">DNA damage</keyword>
<evidence type="ECO:0000259" key="7">
    <source>
        <dbReference type="PROSITE" id="PS50812"/>
    </source>
</evidence>
<dbReference type="GO" id="GO:0006298">
    <property type="term" value="P:mismatch repair"/>
    <property type="evidence" value="ECO:0007669"/>
    <property type="project" value="InterPro"/>
</dbReference>
<comment type="similarity">
    <text evidence="1">Belongs to the DNA mismatch repair MutS family.</text>
</comment>
<dbReference type="InterPro" id="IPR016151">
    <property type="entry name" value="DNA_mismatch_repair_MutS_N"/>
</dbReference>
<dbReference type="AlphaFoldDB" id="A0A7M5X2Y3"/>
<evidence type="ECO:0000256" key="6">
    <source>
        <dbReference type="SAM" id="MobiDB-lite"/>
    </source>
</evidence>
<dbReference type="Gene3D" id="2.30.30.140">
    <property type="match status" value="1"/>
</dbReference>
<protein>
    <recommendedName>
        <fullName evidence="7">PWWP domain-containing protein</fullName>
    </recommendedName>
</protein>
<dbReference type="InterPro" id="IPR007861">
    <property type="entry name" value="DNA_mismatch_repair_MutS_clamp"/>
</dbReference>
<dbReference type="InterPro" id="IPR007860">
    <property type="entry name" value="DNA_mmatch_repair_MutS_con_dom"/>
</dbReference>
<dbReference type="GO" id="GO:0030983">
    <property type="term" value="F:mismatched DNA binding"/>
    <property type="evidence" value="ECO:0007669"/>
    <property type="project" value="InterPro"/>
</dbReference>
<dbReference type="OrthoDB" id="10252754at2759"/>
<evidence type="ECO:0000256" key="3">
    <source>
        <dbReference type="ARBA" id="ARBA00022763"/>
    </source>
</evidence>
<dbReference type="InterPro" id="IPR036678">
    <property type="entry name" value="MutS_con_dom_sf"/>
</dbReference>
<keyword evidence="5" id="KW-0238">DNA-binding</keyword>
<evidence type="ECO:0000256" key="4">
    <source>
        <dbReference type="ARBA" id="ARBA00022840"/>
    </source>
</evidence>
<organism evidence="8 9">
    <name type="scientific">Clytia hemisphaerica</name>
    <dbReference type="NCBI Taxonomy" id="252671"/>
    <lineage>
        <taxon>Eukaryota</taxon>
        <taxon>Metazoa</taxon>
        <taxon>Cnidaria</taxon>
        <taxon>Hydrozoa</taxon>
        <taxon>Hydroidolina</taxon>
        <taxon>Leptothecata</taxon>
        <taxon>Obeliida</taxon>
        <taxon>Clytiidae</taxon>
        <taxon>Clytia</taxon>
    </lineage>
</organism>
<dbReference type="SUPFAM" id="SSF55271">
    <property type="entry name" value="DNA repair protein MutS, domain I"/>
    <property type="match status" value="1"/>
</dbReference>
<keyword evidence="4" id="KW-0067">ATP-binding</keyword>
<dbReference type="GO" id="GO:0005524">
    <property type="term" value="F:ATP binding"/>
    <property type="evidence" value="ECO:0007669"/>
    <property type="project" value="UniProtKB-KW"/>
</dbReference>
<sequence length="942" mass="108132">MSLLKYFKPTPKKTTPKSEDSVKLAIGEIVWTKLSDFPWWPCFVCKEPGSEKLFDENSVHVQFFGDPPTRDWVLKRNVKQFSSMKPHENEEDVKAAFKEACEAEKLSKEKRIEQYYADDLSESDDQETNNNDVKEDEEDDDKENTTKGGQKRSLSSKPKSRKRIKLCIESESDEEFDDETKDETFKPEEKASSEEEEMQSDDSVSSTEKKPKSVSTPKVNGSIKRKISTPNNNSFKDQTPNKKLNASISRAQSTLSKFSSPVQAPPSPSVMDSECTQYTHNRLEFLKDGKRKDKQGRLHTDSEYDSRTLLVPDWFLNDSKEVTPGLKQWWILKSKMYDTVIFFKVGKFYEFYHMDADVGVKELGLLYMKGKFAHCGFPEVAFERYSDILIQRGYKVARIEQTETPQALAARGGGKVVKREVCAIITKGTRTYGIMEAKGDESSAAYLLAFVEKPCPDGQIGESEFGVCFVDTSIGKFYLGQFVDDRQCSRFLTMISQFPPVQVLYEKKGLSPKISSILNNELLASIKEPLNPGSEFWDSAKTLKTFHKENYFADRKDDQVHWPPLLKEVLEEGDKVGLEAPISFQLAISALGACTWYLKKCCIEQELLSMCQFQKYIPPDDVTQKKKVQDNTLGQHMILDGITLTNLDIIQNADGGTEGTLLELLSFCATIFGKRYFTQWLCMPLCQKKLIDARLDAVEDLMNNNSVFNDCRSIMKQLPDLDRVLRRIHAMGSLRRSQDHPEGRAVYFNIDVFNKKKIADLLSAIEGFQKVLNIIELARKHDFKSKLINNLVQLEDEGLGFPDLKPMLHFFKMAFDHRKARETGTIHPKPGVDNDYDAAQCDIELINDKLNNYLKTQRKRLGYTNIHYWGNGKNRFQLEVPEDALRKSTPEEYHLKSQKKGYKRFYTDFIVKMIEQLTKAEERRDNALNDTLRSIFNKFDQQ</sequence>
<dbReference type="Pfam" id="PF05190">
    <property type="entry name" value="MutS_IV"/>
    <property type="match status" value="1"/>
</dbReference>
<dbReference type="SUPFAM" id="SSF48334">
    <property type="entry name" value="DNA repair protein MutS, domain III"/>
    <property type="match status" value="1"/>
</dbReference>
<dbReference type="InterPro" id="IPR036187">
    <property type="entry name" value="DNA_mismatch_repair_MutS_sf"/>
</dbReference>
<feature type="compositionally biased region" description="Basic and acidic residues" evidence="6">
    <location>
        <begin position="182"/>
        <end position="193"/>
    </location>
</feature>
<dbReference type="InterPro" id="IPR007695">
    <property type="entry name" value="DNA_mismatch_repair_MutS-lik_N"/>
</dbReference>
<dbReference type="FunFam" id="3.40.1170.10:FF:000002">
    <property type="entry name" value="DNA mismatch repair protein"/>
    <property type="match status" value="1"/>
</dbReference>
<feature type="region of interest" description="Disordered" evidence="6">
    <location>
        <begin position="115"/>
        <end position="273"/>
    </location>
</feature>